<dbReference type="eggNOG" id="COG0741">
    <property type="taxonomic scope" value="Bacteria"/>
</dbReference>
<evidence type="ECO:0000256" key="3">
    <source>
        <dbReference type="SAM" id="SignalP"/>
    </source>
</evidence>
<dbReference type="PANTHER" id="PTHR37423:SF5">
    <property type="entry name" value="SOLUBLE LYTIC MUREIN TRANSGLYCOSYLASE"/>
    <property type="match status" value="1"/>
</dbReference>
<evidence type="ECO:0000313" key="7">
    <source>
        <dbReference type="Proteomes" id="UP000029640"/>
    </source>
</evidence>
<comment type="caution">
    <text evidence="6">The sequence shown here is derived from an EMBL/GenBank/DDBJ whole genome shotgun (WGS) entry which is preliminary data.</text>
</comment>
<dbReference type="GO" id="GO:0004553">
    <property type="term" value="F:hydrolase activity, hydrolyzing O-glycosyl compounds"/>
    <property type="evidence" value="ECO:0007669"/>
    <property type="project" value="InterPro"/>
</dbReference>
<feature type="domain" description="Transglycosylase SLT" evidence="4">
    <location>
        <begin position="480"/>
        <end position="590"/>
    </location>
</feature>
<dbReference type="GO" id="GO:0016020">
    <property type="term" value="C:membrane"/>
    <property type="evidence" value="ECO:0007669"/>
    <property type="project" value="InterPro"/>
</dbReference>
<dbReference type="PATRIC" id="fig|1265313.6.peg.1110"/>
<dbReference type="EMBL" id="AUVB01000031">
    <property type="protein sequence ID" value="KGE04262.1"/>
    <property type="molecule type" value="Genomic_DNA"/>
</dbReference>
<feature type="signal peptide" evidence="3">
    <location>
        <begin position="1"/>
        <end position="19"/>
    </location>
</feature>
<dbReference type="RefSeq" id="WP_052094428.1">
    <property type="nucleotide sequence ID" value="NZ_KN234754.1"/>
</dbReference>
<accession>A0A095VS27</accession>
<dbReference type="Pfam" id="PF14718">
    <property type="entry name" value="SLT_L"/>
    <property type="match status" value="1"/>
</dbReference>
<protein>
    <submittedName>
        <fullName evidence="6">Soluble lytic murein transglycosylase</fullName>
    </submittedName>
</protein>
<organism evidence="6 7">
    <name type="scientific">Pseudohaliea rubra DSM 19751</name>
    <dbReference type="NCBI Taxonomy" id="1265313"/>
    <lineage>
        <taxon>Bacteria</taxon>
        <taxon>Pseudomonadati</taxon>
        <taxon>Pseudomonadota</taxon>
        <taxon>Gammaproteobacteria</taxon>
        <taxon>Cellvibrionales</taxon>
        <taxon>Halieaceae</taxon>
        <taxon>Pseudohaliea</taxon>
    </lineage>
</organism>
<dbReference type="InterPro" id="IPR023346">
    <property type="entry name" value="Lysozyme-like_dom_sf"/>
</dbReference>
<dbReference type="Gene3D" id="1.25.20.10">
    <property type="entry name" value="Bacterial muramidases"/>
    <property type="match status" value="1"/>
</dbReference>
<dbReference type="PANTHER" id="PTHR37423">
    <property type="entry name" value="SOLUBLE LYTIC MUREIN TRANSGLYCOSYLASE-RELATED"/>
    <property type="match status" value="1"/>
</dbReference>
<gene>
    <name evidence="6" type="ORF">HRUBRA_01126</name>
</gene>
<dbReference type="GO" id="GO:0000270">
    <property type="term" value="P:peptidoglycan metabolic process"/>
    <property type="evidence" value="ECO:0007669"/>
    <property type="project" value="InterPro"/>
</dbReference>
<name>A0A095VS27_9GAMM</name>
<reference evidence="6 7" key="1">
    <citation type="journal article" date="2014" name="Genome Announc.">
        <title>Genome Sequence of Gammaproteobacterial Pseudohaliea rubra Type Strain DSM 19751, Isolated from Coastal Seawater of the Mediterranean Sea.</title>
        <authorList>
            <person name="Spring S."/>
            <person name="Fiebig A."/>
            <person name="Riedel T."/>
            <person name="Goker M."/>
            <person name="Klenk H.P."/>
        </authorList>
    </citation>
    <scope>NUCLEOTIDE SEQUENCE [LARGE SCALE GENOMIC DNA]</scope>
    <source>
        <strain evidence="6 7">DSM 19751</strain>
    </source>
</reference>
<dbReference type="AlphaFoldDB" id="A0A095VS27"/>
<proteinExistence type="inferred from homology"/>
<keyword evidence="2 3" id="KW-0732">Signal</keyword>
<sequence length="637" mass="70890">MFLASLALLLVAVAAPAPASLLPDDPATERQRIAYRDAREALATGDLAGFDRLRGRLDDYPLALYLDFYRLTRDRRFVPGERAARFAERSAGSPVSLRFLDAYLHQAGRDGRWEDFLAATPERPRDVTLQCYYHRAQLATGRRDAAFAGAARLWVHGYSRPGACDALFEPWLDAGGATAEHVWKRLGLAFSARQRSLLRFLVSLAPPGLAGDAAALAELYREPQHLDRHLDGLSPERRSDALHWGVRRLARYHPAQALRAWEDRAALLPPEDPARGETERGIAFRALLDREVVVAPWIDSRLAHWRDDQLTAMRLRWLLTEADWPRFLVVAGALGAREAETACWRYWRGVALAATGEAEAGQALFAAAARERSYYGFLAAERLGVPHAFNHRLLPPLAASPALLAEPGLRRVGELSHHGAARDAYAEWRGVLRAKDRDARLTLAALASAEGWYHLAIDAANEAAAHDALELRFPLAYREVFAAQARQFGLPESELMAIARRESAFFPAAHSIAGARGLMQVLPATGRQVANRLGMATPAASLYRVEDNVLIGSAYYRQLLERYGRNRVLALAAYNAGPNRVDNWRGKDVSLEVWIETLPFRETRDYVKAVLAYRVLFDYLQGGAPSLFQPAERAARY</sequence>
<dbReference type="STRING" id="1265313.HRUBRA_01126"/>
<dbReference type="SUPFAM" id="SSF53955">
    <property type="entry name" value="Lysozyme-like"/>
    <property type="match status" value="1"/>
</dbReference>
<dbReference type="Pfam" id="PF01464">
    <property type="entry name" value="SLT"/>
    <property type="match status" value="1"/>
</dbReference>
<evidence type="ECO:0000259" key="5">
    <source>
        <dbReference type="Pfam" id="PF14718"/>
    </source>
</evidence>
<dbReference type="InterPro" id="IPR000189">
    <property type="entry name" value="Transglyc_AS"/>
</dbReference>
<evidence type="ECO:0000313" key="6">
    <source>
        <dbReference type="EMBL" id="KGE04262.1"/>
    </source>
</evidence>
<dbReference type="InterPro" id="IPR037061">
    <property type="entry name" value="Lytic_TGlycoase_superhlx_L_sf"/>
</dbReference>
<evidence type="ECO:0000256" key="2">
    <source>
        <dbReference type="ARBA" id="ARBA00022729"/>
    </source>
</evidence>
<dbReference type="GO" id="GO:0042597">
    <property type="term" value="C:periplasmic space"/>
    <property type="evidence" value="ECO:0007669"/>
    <property type="project" value="InterPro"/>
</dbReference>
<dbReference type="Gene3D" id="1.10.1240.20">
    <property type="entry name" value="Lytic transglycosylase, superhelical linker domain"/>
    <property type="match status" value="1"/>
</dbReference>
<dbReference type="SUPFAM" id="SSF48435">
    <property type="entry name" value="Bacterial muramidases"/>
    <property type="match status" value="1"/>
</dbReference>
<dbReference type="Proteomes" id="UP000029640">
    <property type="component" value="Unassembled WGS sequence"/>
</dbReference>
<dbReference type="InterPro" id="IPR008939">
    <property type="entry name" value="Lytic_TGlycosylase_superhlx_U"/>
</dbReference>
<dbReference type="InterPro" id="IPR008258">
    <property type="entry name" value="Transglycosylase_SLT_dom_1"/>
</dbReference>
<dbReference type="Gene3D" id="1.10.530.10">
    <property type="match status" value="1"/>
</dbReference>
<feature type="chain" id="PRO_5001912705" evidence="3">
    <location>
        <begin position="20"/>
        <end position="637"/>
    </location>
</feature>
<dbReference type="HOGENOM" id="CLU_019016_1_1_6"/>
<feature type="domain" description="Lytic transglycosylase superhelical linker" evidence="5">
    <location>
        <begin position="405"/>
        <end position="469"/>
    </location>
</feature>
<dbReference type="CDD" id="cd13401">
    <property type="entry name" value="Slt70-like"/>
    <property type="match status" value="1"/>
</dbReference>
<comment type="similarity">
    <text evidence="1">Belongs to the transglycosylase Slt family.</text>
</comment>
<dbReference type="GO" id="GO:0008933">
    <property type="term" value="F:peptidoglycan lytic transglycosylase activity"/>
    <property type="evidence" value="ECO:0007669"/>
    <property type="project" value="InterPro"/>
</dbReference>
<evidence type="ECO:0000259" key="4">
    <source>
        <dbReference type="Pfam" id="PF01464"/>
    </source>
</evidence>
<dbReference type="InterPro" id="IPR012289">
    <property type="entry name" value="Lytic_TGlycosylase_superhlx_L"/>
</dbReference>
<evidence type="ECO:0000256" key="1">
    <source>
        <dbReference type="ARBA" id="ARBA00007734"/>
    </source>
</evidence>
<keyword evidence="7" id="KW-1185">Reference proteome</keyword>
<dbReference type="PROSITE" id="PS00922">
    <property type="entry name" value="TRANSGLYCOSYLASE"/>
    <property type="match status" value="1"/>
</dbReference>